<organism evidence="2 3">
    <name type="scientific">Anaerobacillus alkaliphilus</name>
    <dbReference type="NCBI Taxonomy" id="1548597"/>
    <lineage>
        <taxon>Bacteria</taxon>
        <taxon>Bacillati</taxon>
        <taxon>Bacillota</taxon>
        <taxon>Bacilli</taxon>
        <taxon>Bacillales</taxon>
        <taxon>Bacillaceae</taxon>
        <taxon>Anaerobacillus</taxon>
    </lineage>
</organism>
<comment type="caution">
    <text evidence="2">The sequence shown here is derived from an EMBL/GenBank/DDBJ whole genome shotgun (WGS) entry which is preliminary data.</text>
</comment>
<feature type="transmembrane region" description="Helical" evidence="1">
    <location>
        <begin position="573"/>
        <end position="590"/>
    </location>
</feature>
<dbReference type="Proteomes" id="UP000290649">
    <property type="component" value="Unassembled WGS sequence"/>
</dbReference>
<accession>A0A4Q0VTH9</accession>
<keyword evidence="1" id="KW-1133">Transmembrane helix</keyword>
<sequence>MNIKRNLLLLFIMYLFILCGKPVFAEEYSKNLTIILVPDFSFQEVTWLIENGHEDELWKTGGMSAVNIRPDGPYSYLNNIVSIASGSRGLGVEGWNAFVKGELDSGVLVEELYQQWTGRTVDEGKVFHPLFHKLVDKNKDTTYRTKVGILGQTLKEHGVNSYVIGNSDIGQEKVRYGPTLIMDREGFAHGYLLEGTKPSKGSPGGVVMDVDNIFTVLSTPKAEPSLTVIEWGDLYRLYKQKSNMEADYFEKQYETALLNLEKFLTLLVENGYTQNIMLLSPMMNSDAYQNKERLAPLFYWSHSSTFYLQSSTTRQPFVVSNLDMVPTILHFFEIEAEDNFFGKPIQRVATIGPTLEEGLTKIDLMFTIFKTRNVILSSYITLLVLLLIITSVIIMFKIQIAFWKEIAKILLIAGISSPLWLLITPYSLYYIQPNVYLILLIFCSYITGFLVVRFVPKPIFFMSIALFSAITIDLLMGNFFMQRSYLGYDPIIGARYYGIGNEFAGVYLIAGLLLLERPLFRRWLLVIVLSISQLFLLSSTNLGANAGATISAGIMFGYYGYRNYFPNMNWRKLMMIFLCLLAVTILFLLLTQMNGKESHIGYAFTRMFQGDFQYIVDTIKRKLEMNWKIFRFSNWTQLFVTTYLLIALYLWRKKGIVSSGVKRLLIQTGVVASVTLLLLNDSGVVAAATSMFIIVCTSYYWALDE</sequence>
<keyword evidence="1" id="KW-0472">Membrane</keyword>
<dbReference type="EMBL" id="QOUX01000033">
    <property type="protein sequence ID" value="RXJ01329.1"/>
    <property type="molecule type" value="Genomic_DNA"/>
</dbReference>
<feature type="transmembrane region" description="Helical" evidence="1">
    <location>
        <begin position="496"/>
        <end position="515"/>
    </location>
</feature>
<dbReference type="AlphaFoldDB" id="A0A4Q0VTH9"/>
<dbReference type="RefSeq" id="WP_129078170.1">
    <property type="nucleotide sequence ID" value="NZ_QOUX01000033.1"/>
</dbReference>
<feature type="transmembrane region" description="Helical" evidence="1">
    <location>
        <begin position="544"/>
        <end position="561"/>
    </location>
</feature>
<feature type="transmembrane region" description="Helical" evidence="1">
    <location>
        <begin position="435"/>
        <end position="452"/>
    </location>
</feature>
<name>A0A4Q0VTH9_9BACI</name>
<evidence type="ECO:0000256" key="1">
    <source>
        <dbReference type="SAM" id="Phobius"/>
    </source>
</evidence>
<feature type="transmembrane region" description="Helical" evidence="1">
    <location>
        <begin position="459"/>
        <end position="481"/>
    </location>
</feature>
<feature type="transmembrane region" description="Helical" evidence="1">
    <location>
        <begin position="374"/>
        <end position="396"/>
    </location>
</feature>
<dbReference type="OrthoDB" id="3199331at2"/>
<feature type="transmembrane region" description="Helical" evidence="1">
    <location>
        <begin position="685"/>
        <end position="703"/>
    </location>
</feature>
<proteinExistence type="predicted"/>
<evidence type="ECO:0000313" key="3">
    <source>
        <dbReference type="Proteomes" id="UP000290649"/>
    </source>
</evidence>
<feature type="transmembrane region" description="Helical" evidence="1">
    <location>
        <begin position="632"/>
        <end position="651"/>
    </location>
</feature>
<reference evidence="2 3" key="1">
    <citation type="journal article" date="2019" name="Int. J. Syst. Evol. Microbiol.">
        <title>Anaerobacillus alkaliphilus sp. nov., a novel alkaliphilic and moderately halophilic bacterium.</title>
        <authorList>
            <person name="Borsodi A.K."/>
            <person name="Aszalos J.M."/>
            <person name="Bihari P."/>
            <person name="Nagy I."/>
            <person name="Schumann P."/>
            <person name="Sproer C."/>
            <person name="Kovacs A.L."/>
            <person name="Boka K."/>
            <person name="Dobosy P."/>
            <person name="Ovari M."/>
            <person name="Szili-Kovacs T."/>
            <person name="Toth E."/>
        </authorList>
    </citation>
    <scope>NUCLEOTIDE SEQUENCE [LARGE SCALE GENOMIC DNA]</scope>
    <source>
        <strain evidence="2 3">B16-10</strain>
    </source>
</reference>
<feature type="transmembrane region" description="Helical" evidence="1">
    <location>
        <begin position="408"/>
        <end position="429"/>
    </location>
</feature>
<gene>
    <name evidence="2" type="ORF">DS745_10340</name>
</gene>
<keyword evidence="3" id="KW-1185">Reference proteome</keyword>
<keyword evidence="1" id="KW-0812">Transmembrane</keyword>
<evidence type="ECO:0000313" key="2">
    <source>
        <dbReference type="EMBL" id="RXJ01329.1"/>
    </source>
</evidence>
<protein>
    <submittedName>
        <fullName evidence="2">Uncharacterized protein</fullName>
    </submittedName>
</protein>